<dbReference type="InterPro" id="IPR023120">
    <property type="entry name" value="WHTH_transcript_rep_HrcA_IDD"/>
</dbReference>
<dbReference type="GO" id="GO:0003677">
    <property type="term" value="F:DNA binding"/>
    <property type="evidence" value="ECO:0007669"/>
    <property type="project" value="InterPro"/>
</dbReference>
<dbReference type="AlphaFoldDB" id="A0A2H3NKM9"/>
<dbReference type="InterPro" id="IPR036388">
    <property type="entry name" value="WH-like_DNA-bd_sf"/>
</dbReference>
<keyword evidence="1 5" id="KW-0678">Repressor</keyword>
<dbReference type="Pfam" id="PF01628">
    <property type="entry name" value="HrcA"/>
    <property type="match status" value="1"/>
</dbReference>
<evidence type="ECO:0000259" key="7">
    <source>
        <dbReference type="Pfam" id="PF01628"/>
    </source>
</evidence>
<protein>
    <recommendedName>
        <fullName evidence="5">Heat-inducible transcription repressor HrcA</fullName>
    </recommendedName>
</protein>
<evidence type="ECO:0000256" key="6">
    <source>
        <dbReference type="SAM" id="MobiDB-lite"/>
    </source>
</evidence>
<dbReference type="GO" id="GO:0045892">
    <property type="term" value="P:negative regulation of DNA-templated transcription"/>
    <property type="evidence" value="ECO:0007669"/>
    <property type="project" value="UniProtKB-UniRule"/>
</dbReference>
<evidence type="ECO:0000256" key="4">
    <source>
        <dbReference type="ARBA" id="ARBA00023163"/>
    </source>
</evidence>
<dbReference type="InterPro" id="IPR021153">
    <property type="entry name" value="HrcA_C"/>
</dbReference>
<feature type="domain" description="Heat-inducible transcription repressor HrcA C-terminal" evidence="7">
    <location>
        <begin position="129"/>
        <end position="351"/>
    </location>
</feature>
<dbReference type="EMBL" id="PDEP01000008">
    <property type="protein sequence ID" value="PEN06560.1"/>
    <property type="molecule type" value="Genomic_DNA"/>
</dbReference>
<dbReference type="OrthoDB" id="9783139at2"/>
<dbReference type="InterPro" id="IPR002571">
    <property type="entry name" value="HrcA"/>
</dbReference>
<dbReference type="HAMAP" id="MF_00081">
    <property type="entry name" value="HrcA"/>
    <property type="match status" value="1"/>
</dbReference>
<dbReference type="SUPFAM" id="SSF46785">
    <property type="entry name" value="Winged helix' DNA-binding domain"/>
    <property type="match status" value="1"/>
</dbReference>
<keyword evidence="2 5" id="KW-0805">Transcription regulation</keyword>
<dbReference type="InterPro" id="IPR036390">
    <property type="entry name" value="WH_DNA-bd_sf"/>
</dbReference>
<evidence type="ECO:0000313" key="8">
    <source>
        <dbReference type="EMBL" id="PEN06560.1"/>
    </source>
</evidence>
<evidence type="ECO:0000256" key="2">
    <source>
        <dbReference type="ARBA" id="ARBA00023015"/>
    </source>
</evidence>
<comment type="function">
    <text evidence="5">Negative regulator of class I heat shock genes (grpE-dnaK-dnaJ and groELS operons). Prevents heat-shock induction of these operons.</text>
</comment>
<evidence type="ECO:0000256" key="1">
    <source>
        <dbReference type="ARBA" id="ARBA00022491"/>
    </source>
</evidence>
<evidence type="ECO:0000256" key="5">
    <source>
        <dbReference type="HAMAP-Rule" id="MF_00081"/>
    </source>
</evidence>
<proteinExistence type="inferred from homology"/>
<dbReference type="Gene3D" id="1.10.10.10">
    <property type="entry name" value="Winged helix-like DNA-binding domain superfamily/Winged helix DNA-binding domain"/>
    <property type="match status" value="1"/>
</dbReference>
<dbReference type="InterPro" id="IPR029016">
    <property type="entry name" value="GAF-like_dom_sf"/>
</dbReference>
<dbReference type="Proteomes" id="UP000221024">
    <property type="component" value="Unassembled WGS sequence"/>
</dbReference>
<evidence type="ECO:0000313" key="9">
    <source>
        <dbReference type="Proteomes" id="UP000221024"/>
    </source>
</evidence>
<dbReference type="SUPFAM" id="SSF55781">
    <property type="entry name" value="GAF domain-like"/>
    <property type="match status" value="1"/>
</dbReference>
<dbReference type="PANTHER" id="PTHR34824:SF1">
    <property type="entry name" value="HEAT-INDUCIBLE TRANSCRIPTION REPRESSOR HRCA"/>
    <property type="match status" value="1"/>
</dbReference>
<keyword evidence="3 5" id="KW-0346">Stress response</keyword>
<keyword evidence="9" id="KW-1185">Reference proteome</keyword>
<organism evidence="8 9">
    <name type="scientific">Longimonas halophila</name>
    <dbReference type="NCBI Taxonomy" id="1469170"/>
    <lineage>
        <taxon>Bacteria</taxon>
        <taxon>Pseudomonadati</taxon>
        <taxon>Rhodothermota</taxon>
        <taxon>Rhodothermia</taxon>
        <taxon>Rhodothermales</taxon>
        <taxon>Salisaetaceae</taxon>
        <taxon>Longimonas</taxon>
    </lineage>
</organism>
<comment type="caution">
    <text evidence="8">The sequence shown here is derived from an EMBL/GenBank/DDBJ whole genome shotgun (WGS) entry which is preliminary data.</text>
</comment>
<sequence>MSAPPRSASSDRSRDTRSVQQTDRPPLTERERRILQLVVQHFIDTAGPVGSRSLARQFDIGLSPASIRNTMADLEDMGYLDHPYTSAGRMPTQMGYRTFVDELMQAPKLSDAERQVLKMQLAQLVSDTDEMLRESTKLLSKLSNLLGVALSPRLSTGVLERLDIVPLTGPRLLFVLNVSGGLVKTIVLDFEADVDRSDLDRIVSMLNERLAGLTLAEIRDTHEERVRDLDDSTGIVDLMQAEATPLFSEPQQGRLQLGGARNLLNQPEFQETDDIRHFFELLEDEALLIDLLENLCTTPDAAGNTYVRIGSGNDDDEMASYSIVVSPYRMGSTVGTLGLMGPTRMNYPRAVALVQTMADVLNRSNGDDSSGDTAL</sequence>
<dbReference type="NCBIfam" id="TIGR00331">
    <property type="entry name" value="hrcA"/>
    <property type="match status" value="1"/>
</dbReference>
<gene>
    <name evidence="5 8" type="primary">hrcA</name>
    <name evidence="8" type="ORF">CRI93_09785</name>
</gene>
<accession>A0A2H3NKM9</accession>
<feature type="region of interest" description="Disordered" evidence="6">
    <location>
        <begin position="1"/>
        <end position="30"/>
    </location>
</feature>
<reference evidence="8 9" key="1">
    <citation type="submission" date="2017-10" db="EMBL/GenBank/DDBJ databases">
        <title>Draft genome of Longimonas halophila.</title>
        <authorList>
            <person name="Goh K.M."/>
            <person name="Shamsir M.S."/>
            <person name="Lim S.W."/>
        </authorList>
    </citation>
    <scope>NUCLEOTIDE SEQUENCE [LARGE SCALE GENOMIC DNA]</scope>
    <source>
        <strain evidence="8 9">KCTC 42399</strain>
    </source>
</reference>
<dbReference type="Gene3D" id="3.30.390.60">
    <property type="entry name" value="Heat-inducible transcription repressor hrca homolog, domain 3"/>
    <property type="match status" value="1"/>
</dbReference>
<dbReference type="PIRSF" id="PIRSF005485">
    <property type="entry name" value="HrcA"/>
    <property type="match status" value="1"/>
</dbReference>
<name>A0A2H3NKM9_9BACT</name>
<comment type="similarity">
    <text evidence="5">Belongs to the HrcA family.</text>
</comment>
<dbReference type="PANTHER" id="PTHR34824">
    <property type="entry name" value="HEAT-INDUCIBLE TRANSCRIPTION REPRESSOR HRCA"/>
    <property type="match status" value="1"/>
</dbReference>
<dbReference type="Gene3D" id="3.30.450.40">
    <property type="match status" value="1"/>
</dbReference>
<evidence type="ECO:0000256" key="3">
    <source>
        <dbReference type="ARBA" id="ARBA00023016"/>
    </source>
</evidence>
<dbReference type="RefSeq" id="WP_098062453.1">
    <property type="nucleotide sequence ID" value="NZ_PDEP01000008.1"/>
</dbReference>
<keyword evidence="4 5" id="KW-0804">Transcription</keyword>